<feature type="coiled-coil region" evidence="1">
    <location>
        <begin position="567"/>
        <end position="601"/>
    </location>
</feature>
<gene>
    <name evidence="4" type="ORF">AMON00008_LOCUS50619</name>
</gene>
<evidence type="ECO:0000256" key="3">
    <source>
        <dbReference type="SAM" id="SignalP"/>
    </source>
</evidence>
<feature type="region of interest" description="Disordered" evidence="2">
    <location>
        <begin position="615"/>
        <end position="645"/>
    </location>
</feature>
<feature type="coiled-coil region" evidence="1">
    <location>
        <begin position="441"/>
        <end position="482"/>
    </location>
</feature>
<dbReference type="AlphaFoldDB" id="A0A7S4SIB0"/>
<feature type="signal peptide" evidence="3">
    <location>
        <begin position="1"/>
        <end position="23"/>
    </location>
</feature>
<feature type="coiled-coil region" evidence="1">
    <location>
        <begin position="94"/>
        <end position="138"/>
    </location>
</feature>
<name>A0A7S4SIB0_9DINO</name>
<keyword evidence="1" id="KW-0175">Coiled coil</keyword>
<dbReference type="EMBL" id="HBNR01071466">
    <property type="protein sequence ID" value="CAE4646522.1"/>
    <property type="molecule type" value="Transcribed_RNA"/>
</dbReference>
<protein>
    <submittedName>
        <fullName evidence="4">Uncharacterized protein</fullName>
    </submittedName>
</protein>
<keyword evidence="3" id="KW-0732">Signal</keyword>
<organism evidence="4">
    <name type="scientific">Alexandrium monilatum</name>
    <dbReference type="NCBI Taxonomy" id="311494"/>
    <lineage>
        <taxon>Eukaryota</taxon>
        <taxon>Sar</taxon>
        <taxon>Alveolata</taxon>
        <taxon>Dinophyceae</taxon>
        <taxon>Gonyaulacales</taxon>
        <taxon>Pyrocystaceae</taxon>
        <taxon>Alexandrium</taxon>
    </lineage>
</organism>
<sequence>MQRLAADVLLALALVSGQLGTDAARLLSHHRGGGNPLRKVINMLQSMDKKIREEGKQREELYDKFMCYCKSGTENLAQSITAAEEFIPQVDSSLKEATAMKQQLQEDLKQHKQDRAEAEKAIQEATALQESNAKALAQDVGEMQSNIKALDKAIKAIEKGLGGGAFLQSSTVELLQRLSVSVDMSGSDRDVLSSFLVNRGPGAKDSSEVLGILRQMHDTMTEDLKAFQANGAAAEANHESLVSAKKKELVSSTKAIEDKTRREGALAVKIVTLSNDLKDTSGGLDEDKKFLADLEKSCKAKEADWEVYKKDQTEETVALAETIKILNEDDALELFKKTLPSPAASFIQLDETSEGARRGALAALRSAPRGDPRLGFLELAVRGEKQGFDTLITKIDELSSLLQEEQKDDDQKKAFCYAEIDREEDEVKAAERSASDKATVIEDLKDNLEEVNRGIAALMKSIEELDKQVAEATTTRKAEHAESVEAMASDSTAKSLLEMAKNRLYKYYNKKLYKKKPEEGTFQDKVFKNFGVEGAPPAFAQESRRLGSAPEADLDYVKKTAESGGVLAMLELLRTELVKKIAEQEAEEKNAQSDYEAFIKDSAEKRALDSKAVADKEKNKAEVESGLLEERDSLRSHKSDAAASQGELASLHADCDWLLQNFDLRKQARADEADALQKAKAVLSGADYS</sequence>
<feature type="compositionally biased region" description="Basic and acidic residues" evidence="2">
    <location>
        <begin position="615"/>
        <end position="640"/>
    </location>
</feature>
<accession>A0A7S4SIB0</accession>
<feature type="chain" id="PRO_5030875201" evidence="3">
    <location>
        <begin position="24"/>
        <end position="689"/>
    </location>
</feature>
<evidence type="ECO:0000256" key="2">
    <source>
        <dbReference type="SAM" id="MobiDB-lite"/>
    </source>
</evidence>
<proteinExistence type="predicted"/>
<evidence type="ECO:0000313" key="4">
    <source>
        <dbReference type="EMBL" id="CAE4646522.1"/>
    </source>
</evidence>
<evidence type="ECO:0000256" key="1">
    <source>
        <dbReference type="SAM" id="Coils"/>
    </source>
</evidence>
<reference evidence="4" key="1">
    <citation type="submission" date="2021-01" db="EMBL/GenBank/DDBJ databases">
        <authorList>
            <person name="Corre E."/>
            <person name="Pelletier E."/>
            <person name="Niang G."/>
            <person name="Scheremetjew M."/>
            <person name="Finn R."/>
            <person name="Kale V."/>
            <person name="Holt S."/>
            <person name="Cochrane G."/>
            <person name="Meng A."/>
            <person name="Brown T."/>
            <person name="Cohen L."/>
        </authorList>
    </citation>
    <scope>NUCLEOTIDE SEQUENCE</scope>
    <source>
        <strain evidence="4">CCMP3105</strain>
    </source>
</reference>